<dbReference type="Proteomes" id="UP001454036">
    <property type="component" value="Unassembled WGS sequence"/>
</dbReference>
<evidence type="ECO:0000313" key="2">
    <source>
        <dbReference type="EMBL" id="GAA0144025.1"/>
    </source>
</evidence>
<name>A0AAV3NX74_LITER</name>
<dbReference type="AlphaFoldDB" id="A0AAV3NX74"/>
<feature type="region of interest" description="Disordered" evidence="1">
    <location>
        <begin position="1"/>
        <end position="27"/>
    </location>
</feature>
<reference evidence="2 3" key="1">
    <citation type="submission" date="2024-01" db="EMBL/GenBank/DDBJ databases">
        <title>The complete chloroplast genome sequence of Lithospermum erythrorhizon: insights into the phylogenetic relationship among Boraginaceae species and the maternal lineages of purple gromwells.</title>
        <authorList>
            <person name="Okada T."/>
            <person name="Watanabe K."/>
        </authorList>
    </citation>
    <scope>NUCLEOTIDE SEQUENCE [LARGE SCALE GENOMIC DNA]</scope>
</reference>
<keyword evidence="3" id="KW-1185">Reference proteome</keyword>
<accession>A0AAV3NX74</accession>
<organism evidence="2 3">
    <name type="scientific">Lithospermum erythrorhizon</name>
    <name type="common">Purple gromwell</name>
    <name type="synonym">Lithospermum officinale var. erythrorhizon</name>
    <dbReference type="NCBI Taxonomy" id="34254"/>
    <lineage>
        <taxon>Eukaryota</taxon>
        <taxon>Viridiplantae</taxon>
        <taxon>Streptophyta</taxon>
        <taxon>Embryophyta</taxon>
        <taxon>Tracheophyta</taxon>
        <taxon>Spermatophyta</taxon>
        <taxon>Magnoliopsida</taxon>
        <taxon>eudicotyledons</taxon>
        <taxon>Gunneridae</taxon>
        <taxon>Pentapetalae</taxon>
        <taxon>asterids</taxon>
        <taxon>lamiids</taxon>
        <taxon>Boraginales</taxon>
        <taxon>Boraginaceae</taxon>
        <taxon>Boraginoideae</taxon>
        <taxon>Lithospermeae</taxon>
        <taxon>Lithospermum</taxon>
    </lineage>
</organism>
<evidence type="ECO:0000313" key="3">
    <source>
        <dbReference type="Proteomes" id="UP001454036"/>
    </source>
</evidence>
<sequence>MSPDDVAPRQPPVTTWLPPGKPHGQHLNTHVMSHDDVAHQVRKTHHCQVTGMSLGLRLIYDWTRGWAHGHAELFTGQQPF</sequence>
<protein>
    <submittedName>
        <fullName evidence="2">Uncharacterized protein</fullName>
    </submittedName>
</protein>
<proteinExistence type="predicted"/>
<gene>
    <name evidence="2" type="ORF">LIER_04573</name>
</gene>
<comment type="caution">
    <text evidence="2">The sequence shown here is derived from an EMBL/GenBank/DDBJ whole genome shotgun (WGS) entry which is preliminary data.</text>
</comment>
<dbReference type="EMBL" id="BAABME010000593">
    <property type="protein sequence ID" value="GAA0144025.1"/>
    <property type="molecule type" value="Genomic_DNA"/>
</dbReference>
<evidence type="ECO:0000256" key="1">
    <source>
        <dbReference type="SAM" id="MobiDB-lite"/>
    </source>
</evidence>